<dbReference type="GO" id="GO:0005794">
    <property type="term" value="C:Golgi apparatus"/>
    <property type="evidence" value="ECO:0007669"/>
    <property type="project" value="TreeGrafter"/>
</dbReference>
<organism evidence="2">
    <name type="scientific">viral metagenome</name>
    <dbReference type="NCBI Taxonomy" id="1070528"/>
    <lineage>
        <taxon>unclassified sequences</taxon>
        <taxon>metagenomes</taxon>
        <taxon>organismal metagenomes</taxon>
    </lineage>
</organism>
<dbReference type="GO" id="GO:0035269">
    <property type="term" value="P:protein O-linked glycosylation via mannose"/>
    <property type="evidence" value="ECO:0007669"/>
    <property type="project" value="InterPro"/>
</dbReference>
<accession>A0A6C0H195</accession>
<proteinExistence type="predicted"/>
<reference evidence="2" key="1">
    <citation type="journal article" date="2020" name="Nature">
        <title>Giant virus diversity and host interactions through global metagenomics.</title>
        <authorList>
            <person name="Schulz F."/>
            <person name="Roux S."/>
            <person name="Paez-Espino D."/>
            <person name="Jungbluth S."/>
            <person name="Walsh D.A."/>
            <person name="Denef V.J."/>
            <person name="McMahon K.D."/>
            <person name="Konstantinidis K.T."/>
            <person name="Eloe-Fadrosh E.A."/>
            <person name="Kyrpides N.C."/>
            <person name="Woyke T."/>
        </authorList>
    </citation>
    <scope>NUCLEOTIDE SEQUENCE</scope>
    <source>
        <strain evidence="2">GVMAG-M-3300023179-4</strain>
    </source>
</reference>
<dbReference type="PANTHER" id="PTHR15576:SF1">
    <property type="entry name" value="RIBITOL-5-PHOSPHATE XYLOSYLTRANSFERASE 1"/>
    <property type="match status" value="1"/>
</dbReference>
<feature type="domain" description="RXYLT1 C-terminal" evidence="1">
    <location>
        <begin position="168"/>
        <end position="327"/>
    </location>
</feature>
<evidence type="ECO:0000313" key="2">
    <source>
        <dbReference type="EMBL" id="QHT73843.1"/>
    </source>
</evidence>
<sequence>MIKLFYFNEASWEPDYIINDILYNIKLDVEFINIEIFNSLINRNDIIEKNILVIGRSINKINIDVIKYIKPIVIIALSDELDQYANQLLILEKHTKLILRQYNHNSSLNKKNSLNIIPKKINLAKHTKLILRQYNHNSSLNKENNYQIPVGYSKNYLNNKNSLDIITKKINQREFNCSFIGVVKYDRSHMIEIFKNNMKNTKIICVDHSFDINKLPISPQECFNIYNNSIFVICGRGYNLECFRNYEAIVAGAIPVVVASNDMIKKTYYFNGNLPPFIFEETWEKAIIRCNELLNDLDNLQKMQDNLIFWWKNYITFINDIVIKTLEK</sequence>
<dbReference type="AlphaFoldDB" id="A0A6C0H195"/>
<dbReference type="Pfam" id="PF24785">
    <property type="entry name" value="RXYLT1_C"/>
    <property type="match status" value="1"/>
</dbReference>
<dbReference type="EMBL" id="MN739833">
    <property type="protein sequence ID" value="QHT73843.1"/>
    <property type="molecule type" value="Genomic_DNA"/>
</dbReference>
<protein>
    <recommendedName>
        <fullName evidence="1">RXYLT1 C-terminal domain-containing protein</fullName>
    </recommendedName>
</protein>
<dbReference type="GO" id="GO:0120053">
    <property type="term" value="F:ribitol beta-1,4-xylosyltransferase activity"/>
    <property type="evidence" value="ECO:0007669"/>
    <property type="project" value="InterPro"/>
</dbReference>
<dbReference type="PANTHER" id="PTHR15576">
    <property type="entry name" value="RIBITOL-5-PHOSPHATE XYLOSYLTRANSFERASE 1"/>
    <property type="match status" value="1"/>
</dbReference>
<dbReference type="InterPro" id="IPR055286">
    <property type="entry name" value="RXYLT1-like"/>
</dbReference>
<dbReference type="InterPro" id="IPR057538">
    <property type="entry name" value="RXYLT1_C"/>
</dbReference>
<name>A0A6C0H195_9ZZZZ</name>
<evidence type="ECO:0000259" key="1">
    <source>
        <dbReference type="Pfam" id="PF24785"/>
    </source>
</evidence>